<evidence type="ECO:0000256" key="6">
    <source>
        <dbReference type="ARBA" id="ARBA00023136"/>
    </source>
</evidence>
<dbReference type="PANTHER" id="PTHR11706">
    <property type="entry name" value="SOLUTE CARRIER PROTEIN FAMILY 11 MEMBER"/>
    <property type="match status" value="1"/>
</dbReference>
<feature type="transmembrane region" description="Helical" evidence="8">
    <location>
        <begin position="269"/>
        <end position="297"/>
    </location>
</feature>
<keyword evidence="9" id="KW-1185">Reference proteome</keyword>
<evidence type="ECO:0000313" key="9">
    <source>
        <dbReference type="Proteomes" id="UP000887540"/>
    </source>
</evidence>
<comment type="subcellular location">
    <subcellularLocation>
        <location evidence="1">Membrane</location>
        <topology evidence="1">Multi-pass membrane protein</topology>
    </subcellularLocation>
</comment>
<evidence type="ECO:0000256" key="1">
    <source>
        <dbReference type="ARBA" id="ARBA00004141"/>
    </source>
</evidence>
<proteinExistence type="inferred from homology"/>
<evidence type="ECO:0000256" key="7">
    <source>
        <dbReference type="SAM" id="MobiDB-lite"/>
    </source>
</evidence>
<feature type="transmembrane region" description="Helical" evidence="8">
    <location>
        <begin position="206"/>
        <end position="225"/>
    </location>
</feature>
<reference evidence="10" key="1">
    <citation type="submission" date="2022-11" db="UniProtKB">
        <authorList>
            <consortium name="WormBaseParasite"/>
        </authorList>
    </citation>
    <scope>IDENTIFICATION</scope>
</reference>
<dbReference type="GO" id="GO:0005384">
    <property type="term" value="F:manganese ion transmembrane transporter activity"/>
    <property type="evidence" value="ECO:0007669"/>
    <property type="project" value="TreeGrafter"/>
</dbReference>
<feature type="transmembrane region" description="Helical" evidence="8">
    <location>
        <begin position="237"/>
        <end position="257"/>
    </location>
</feature>
<dbReference type="GO" id="GO:0015086">
    <property type="term" value="F:cadmium ion transmembrane transporter activity"/>
    <property type="evidence" value="ECO:0007669"/>
    <property type="project" value="TreeGrafter"/>
</dbReference>
<evidence type="ECO:0000256" key="8">
    <source>
        <dbReference type="SAM" id="Phobius"/>
    </source>
</evidence>
<dbReference type="PANTHER" id="PTHR11706:SF33">
    <property type="entry name" value="NATURAL RESISTANCE-ASSOCIATED MACROPHAGE PROTEIN 2"/>
    <property type="match status" value="1"/>
</dbReference>
<dbReference type="AlphaFoldDB" id="A0A914DY82"/>
<evidence type="ECO:0000256" key="4">
    <source>
        <dbReference type="ARBA" id="ARBA00022692"/>
    </source>
</evidence>
<feature type="transmembrane region" description="Helical" evidence="8">
    <location>
        <begin position="14"/>
        <end position="34"/>
    </location>
</feature>
<name>A0A914DY82_9BILA</name>
<dbReference type="GO" id="GO:0005886">
    <property type="term" value="C:plasma membrane"/>
    <property type="evidence" value="ECO:0007669"/>
    <property type="project" value="TreeGrafter"/>
</dbReference>
<accession>A0A914DY82</accession>
<dbReference type="WBParaSite" id="ACRNAN_scaffold4431.g14080.t1">
    <property type="protein sequence ID" value="ACRNAN_scaffold4431.g14080.t1"/>
    <property type="gene ID" value="ACRNAN_scaffold4431.g14080"/>
</dbReference>
<feature type="region of interest" description="Disordered" evidence="7">
    <location>
        <begin position="355"/>
        <end position="381"/>
    </location>
</feature>
<dbReference type="InterPro" id="IPR001046">
    <property type="entry name" value="NRAMP_fam"/>
</dbReference>
<keyword evidence="3" id="KW-0813">Transport</keyword>
<sequence length="381" mass="42959">MFMPWTASYGQKEFLQAVSIVGAVIMPHNLYLHSALVKSRSINRKQKSDVKEANFYYFIESGLALTCSFFINMFVVTIFAHGLYNRTNADVLANCELHGITNSTEFPNNTDIVEVDIYKGGRFLGCEFGYIALIVWGIGIMAAGQSSTMTGTYTGQFVMEGFLQIQWPRWKRVLITRSIAIVPSLSLALMSNGVENLTGMNDLLNCVQMIQLPFALLPIITFTSNKDIMHEFISSRYFQAFTMIFSIIVISINLYFSTDYILSSAGQEWYIWLAMILGCIVYLTFVLYLALACFNAAEILPNFIVKKLKWIPLRNKDFEILHAPWKRSPTVSYAKLGVNSTGIITNTDGESVQIECPDPDPYDVQDQPVPYQGEKEGSQNK</sequence>
<comment type="similarity">
    <text evidence="2">Belongs to the NRAMP family.</text>
</comment>
<dbReference type="Pfam" id="PF01566">
    <property type="entry name" value="Nramp"/>
    <property type="match status" value="1"/>
</dbReference>
<feature type="transmembrane region" description="Helical" evidence="8">
    <location>
        <begin position="55"/>
        <end position="80"/>
    </location>
</feature>
<evidence type="ECO:0000256" key="2">
    <source>
        <dbReference type="ARBA" id="ARBA00006670"/>
    </source>
</evidence>
<dbReference type="GO" id="GO:0010008">
    <property type="term" value="C:endosome membrane"/>
    <property type="evidence" value="ECO:0007669"/>
    <property type="project" value="TreeGrafter"/>
</dbReference>
<dbReference type="Proteomes" id="UP000887540">
    <property type="component" value="Unplaced"/>
</dbReference>
<dbReference type="PRINTS" id="PR00447">
    <property type="entry name" value="NATRESASSCMP"/>
</dbReference>
<feature type="transmembrane region" description="Helical" evidence="8">
    <location>
        <begin position="128"/>
        <end position="153"/>
    </location>
</feature>
<organism evidence="9 10">
    <name type="scientific">Acrobeloides nanus</name>
    <dbReference type="NCBI Taxonomy" id="290746"/>
    <lineage>
        <taxon>Eukaryota</taxon>
        <taxon>Metazoa</taxon>
        <taxon>Ecdysozoa</taxon>
        <taxon>Nematoda</taxon>
        <taxon>Chromadorea</taxon>
        <taxon>Rhabditida</taxon>
        <taxon>Tylenchina</taxon>
        <taxon>Cephalobomorpha</taxon>
        <taxon>Cephaloboidea</taxon>
        <taxon>Cephalobidae</taxon>
        <taxon>Acrobeloides</taxon>
    </lineage>
</organism>
<evidence type="ECO:0000313" key="10">
    <source>
        <dbReference type="WBParaSite" id="ACRNAN_scaffold4431.g14080.t1"/>
    </source>
</evidence>
<keyword evidence="5 8" id="KW-1133">Transmembrane helix</keyword>
<evidence type="ECO:0000256" key="3">
    <source>
        <dbReference type="ARBA" id="ARBA00022448"/>
    </source>
</evidence>
<protein>
    <submittedName>
        <fullName evidence="10">Uncharacterized protein</fullName>
    </submittedName>
</protein>
<keyword evidence="4 8" id="KW-0812">Transmembrane</keyword>
<dbReference type="GO" id="GO:0005381">
    <property type="term" value="F:iron ion transmembrane transporter activity"/>
    <property type="evidence" value="ECO:0007669"/>
    <property type="project" value="TreeGrafter"/>
</dbReference>
<evidence type="ECO:0000256" key="5">
    <source>
        <dbReference type="ARBA" id="ARBA00022989"/>
    </source>
</evidence>
<keyword evidence="6 8" id="KW-0472">Membrane</keyword>